<organism evidence="5 6">
    <name type="scientific">Enterobacter cloacae</name>
    <dbReference type="NCBI Taxonomy" id="550"/>
    <lineage>
        <taxon>Bacteria</taxon>
        <taxon>Pseudomonadati</taxon>
        <taxon>Pseudomonadota</taxon>
        <taxon>Gammaproteobacteria</taxon>
        <taxon>Enterobacterales</taxon>
        <taxon>Enterobacteriaceae</taxon>
        <taxon>Enterobacter</taxon>
        <taxon>Enterobacter cloacae complex</taxon>
    </lineage>
</organism>
<gene>
    <name evidence="5" type="primary">ackA_2</name>
    <name evidence="5" type="ORF">NCTC10005_03069</name>
</gene>
<keyword evidence="4" id="KW-0067">ATP-binding</keyword>
<dbReference type="EC" id="2.7.2.1" evidence="5"/>
<dbReference type="InterPro" id="IPR043129">
    <property type="entry name" value="ATPase_NBD"/>
</dbReference>
<dbReference type="AlphaFoldDB" id="A0A377LXF5"/>
<dbReference type="GO" id="GO:0005524">
    <property type="term" value="F:ATP binding"/>
    <property type="evidence" value="ECO:0007669"/>
    <property type="project" value="UniProtKB-KW"/>
</dbReference>
<reference evidence="5 6" key="1">
    <citation type="submission" date="2018-06" db="EMBL/GenBank/DDBJ databases">
        <authorList>
            <consortium name="Pathogen Informatics"/>
            <person name="Doyle S."/>
        </authorList>
    </citation>
    <scope>NUCLEOTIDE SEQUENCE [LARGE SCALE GENOMIC DNA]</scope>
    <source>
        <strain evidence="5 6">NCTC10005</strain>
    </source>
</reference>
<evidence type="ECO:0000313" key="5">
    <source>
        <dbReference type="EMBL" id="STQ10323.1"/>
    </source>
</evidence>
<keyword evidence="2" id="KW-0547">Nucleotide-binding</keyword>
<dbReference type="EMBL" id="UGJB01000004">
    <property type="protein sequence ID" value="STQ10323.1"/>
    <property type="molecule type" value="Genomic_DNA"/>
</dbReference>
<keyword evidence="1 5" id="KW-0808">Transferase</keyword>
<evidence type="ECO:0000256" key="2">
    <source>
        <dbReference type="ARBA" id="ARBA00022741"/>
    </source>
</evidence>
<dbReference type="SUPFAM" id="SSF53067">
    <property type="entry name" value="Actin-like ATPase domain"/>
    <property type="match status" value="1"/>
</dbReference>
<dbReference type="Pfam" id="PF00871">
    <property type="entry name" value="Acetate_kinase"/>
    <property type="match status" value="1"/>
</dbReference>
<accession>A0A377LXF5</accession>
<proteinExistence type="predicted"/>
<dbReference type="Gene3D" id="3.30.420.40">
    <property type="match status" value="1"/>
</dbReference>
<evidence type="ECO:0000256" key="3">
    <source>
        <dbReference type="ARBA" id="ARBA00022777"/>
    </source>
</evidence>
<dbReference type="InterPro" id="IPR000890">
    <property type="entry name" value="Aliphatic_acid_kin_short-chain"/>
</dbReference>
<evidence type="ECO:0000256" key="4">
    <source>
        <dbReference type="ARBA" id="ARBA00022840"/>
    </source>
</evidence>
<sequence>MPCHTASTKSTVFVAMAAHGTSHFYVTQEAAKVLNKPVEEVNIITCHLGQRWFCFCNPQR</sequence>
<keyword evidence="3 5" id="KW-0418">Kinase</keyword>
<dbReference type="GO" id="GO:0008776">
    <property type="term" value="F:acetate kinase activity"/>
    <property type="evidence" value="ECO:0007669"/>
    <property type="project" value="UniProtKB-EC"/>
</dbReference>
<dbReference type="Proteomes" id="UP000255106">
    <property type="component" value="Unassembled WGS sequence"/>
</dbReference>
<evidence type="ECO:0000256" key="1">
    <source>
        <dbReference type="ARBA" id="ARBA00022679"/>
    </source>
</evidence>
<evidence type="ECO:0000313" key="6">
    <source>
        <dbReference type="Proteomes" id="UP000255106"/>
    </source>
</evidence>
<name>A0A377LXF5_ENTCL</name>
<protein>
    <submittedName>
        <fullName evidence="5">Acetate kinase</fullName>
        <ecNumber evidence="5">2.7.2.1</ecNumber>
    </submittedName>
</protein>